<evidence type="ECO:0000313" key="1">
    <source>
        <dbReference type="EnsemblMetazoa" id="XP_001943061.1"/>
    </source>
</evidence>
<proteinExistence type="predicted"/>
<dbReference type="GeneID" id="100166315"/>
<accession>A0A8R1ZYK6</accession>
<name>A0A8R1ZYK6_ACYPI</name>
<dbReference type="RefSeq" id="XP_001943061.1">
    <property type="nucleotide sequence ID" value="XM_001943026.4"/>
</dbReference>
<dbReference type="PANTHER" id="PTHR46612:SF1">
    <property type="entry name" value="XYLOSIDE XYLOSYLTRANSFERASE 1"/>
    <property type="match status" value="1"/>
</dbReference>
<dbReference type="KEGG" id="api:100166315"/>
<organism evidence="1 2">
    <name type="scientific">Acyrthosiphon pisum</name>
    <name type="common">Pea aphid</name>
    <dbReference type="NCBI Taxonomy" id="7029"/>
    <lineage>
        <taxon>Eukaryota</taxon>
        <taxon>Metazoa</taxon>
        <taxon>Ecdysozoa</taxon>
        <taxon>Arthropoda</taxon>
        <taxon>Hexapoda</taxon>
        <taxon>Insecta</taxon>
        <taxon>Pterygota</taxon>
        <taxon>Neoptera</taxon>
        <taxon>Paraneoptera</taxon>
        <taxon>Hemiptera</taxon>
        <taxon>Sternorrhyncha</taxon>
        <taxon>Aphidomorpha</taxon>
        <taxon>Aphidoidea</taxon>
        <taxon>Aphididae</taxon>
        <taxon>Macrosiphini</taxon>
        <taxon>Acyrthosiphon</taxon>
    </lineage>
</organism>
<dbReference type="EnsemblMetazoa" id="XM_001943026.5">
    <property type="protein sequence ID" value="XP_001943061.1"/>
    <property type="gene ID" value="LOC100166315"/>
</dbReference>
<evidence type="ECO:0000313" key="2">
    <source>
        <dbReference type="Proteomes" id="UP000007819"/>
    </source>
</evidence>
<reference evidence="2" key="1">
    <citation type="submission" date="2010-06" db="EMBL/GenBank/DDBJ databases">
        <authorList>
            <person name="Jiang H."/>
            <person name="Abraham K."/>
            <person name="Ali S."/>
            <person name="Alsbrooks S.L."/>
            <person name="Anim B.N."/>
            <person name="Anosike U.S."/>
            <person name="Attaway T."/>
            <person name="Bandaranaike D.P."/>
            <person name="Battles P.K."/>
            <person name="Bell S.N."/>
            <person name="Bell A.V."/>
            <person name="Beltran B."/>
            <person name="Bickham C."/>
            <person name="Bustamante Y."/>
            <person name="Caleb T."/>
            <person name="Canada A."/>
            <person name="Cardenas V."/>
            <person name="Carter K."/>
            <person name="Chacko J."/>
            <person name="Chandrabose M.N."/>
            <person name="Chavez D."/>
            <person name="Chavez A."/>
            <person name="Chen L."/>
            <person name="Chu H.-S."/>
            <person name="Claassen K.J."/>
            <person name="Cockrell R."/>
            <person name="Collins M."/>
            <person name="Cooper J.A."/>
            <person name="Cree A."/>
            <person name="Curry S.M."/>
            <person name="Da Y."/>
            <person name="Dao M.D."/>
            <person name="Das B."/>
            <person name="Davila M.-L."/>
            <person name="Davy-Carroll L."/>
            <person name="Denson S."/>
            <person name="Dinh H."/>
            <person name="Ebong V.E."/>
            <person name="Edwards J.R."/>
            <person name="Egan A."/>
            <person name="El-Daye J."/>
            <person name="Escobedo L."/>
            <person name="Fernandez S."/>
            <person name="Fernando P.R."/>
            <person name="Flagg N."/>
            <person name="Forbes L.D."/>
            <person name="Fowler R.G."/>
            <person name="Fu Q."/>
            <person name="Gabisi R.A."/>
            <person name="Ganer J."/>
            <person name="Garbino Pronczuk A."/>
            <person name="Garcia R.M."/>
            <person name="Garner T."/>
            <person name="Garrett T.E."/>
            <person name="Gonzalez D.A."/>
            <person name="Hamid H."/>
            <person name="Hawkins E.S."/>
            <person name="Hirani K."/>
            <person name="Hogues M.E."/>
            <person name="Hollins B."/>
            <person name="Hsiao C.-H."/>
            <person name="Jabil R."/>
            <person name="James M.L."/>
            <person name="Jhangiani S.N."/>
            <person name="Johnson B."/>
            <person name="Johnson Q."/>
            <person name="Joshi V."/>
            <person name="Kalu J.B."/>
            <person name="Kam C."/>
            <person name="Kashfia A."/>
            <person name="Keebler J."/>
            <person name="Kisamo H."/>
            <person name="Kovar C.L."/>
            <person name="Lago L.A."/>
            <person name="Lai C.-Y."/>
            <person name="Laidlaw J."/>
            <person name="Lara F."/>
            <person name="Le T.-K."/>
            <person name="Lee S.L."/>
            <person name="Legall F.H."/>
            <person name="Lemon S.J."/>
            <person name="Lewis L.R."/>
            <person name="Li B."/>
            <person name="Liu Y."/>
            <person name="Liu Y.-S."/>
            <person name="Lopez J."/>
            <person name="Lozado R.J."/>
            <person name="Lu J."/>
            <person name="Madu R.C."/>
            <person name="Maheshwari M."/>
            <person name="Maheshwari R."/>
            <person name="Malloy K."/>
            <person name="Martinez E."/>
            <person name="Mathew T."/>
            <person name="Mercado I.C."/>
            <person name="Mercado C."/>
            <person name="Meyer B."/>
            <person name="Montgomery K."/>
            <person name="Morgan M.B."/>
            <person name="Munidasa M."/>
            <person name="Nazareth L.V."/>
            <person name="Nelson J."/>
            <person name="Ng B.M."/>
            <person name="Nguyen N.B."/>
            <person name="Nguyen P.Q."/>
            <person name="Nguyen T."/>
            <person name="Obregon M."/>
            <person name="Okwuonu G.O."/>
            <person name="Onwere C.G."/>
            <person name="Orozco G."/>
            <person name="Parra A."/>
            <person name="Patel S."/>
            <person name="Patil S."/>
            <person name="Perez A."/>
            <person name="Perez Y."/>
            <person name="Pham C."/>
            <person name="Primus E.L."/>
            <person name="Pu L.-L."/>
            <person name="Puazo M."/>
            <person name="Qin X."/>
            <person name="Quiroz J.B."/>
            <person name="Reese J."/>
            <person name="Richards S."/>
            <person name="Rives C.M."/>
            <person name="Robberts R."/>
            <person name="Ruiz S.J."/>
            <person name="Ruiz M.J."/>
            <person name="Santibanez J."/>
            <person name="Schneider B.W."/>
            <person name="Sisson I."/>
            <person name="Smith M."/>
            <person name="Sodergren E."/>
            <person name="Song X.-Z."/>
            <person name="Song B.B."/>
            <person name="Summersgill H."/>
            <person name="Thelus R."/>
            <person name="Thornton R.D."/>
            <person name="Trejos Z.Y."/>
            <person name="Usmani K."/>
            <person name="Vattathil S."/>
            <person name="Villasana D."/>
            <person name="Walker D.L."/>
            <person name="Wang S."/>
            <person name="Wang K."/>
            <person name="White C.S."/>
            <person name="Williams A.C."/>
            <person name="Williamson J."/>
            <person name="Wilson K."/>
            <person name="Woghiren I.O."/>
            <person name="Woodworth J.R."/>
            <person name="Worley K.C."/>
            <person name="Wright R.A."/>
            <person name="Wu W."/>
            <person name="Young L."/>
            <person name="Zhang L."/>
            <person name="Zhang J."/>
            <person name="Zhu Y."/>
            <person name="Muzny D.M."/>
            <person name="Weinstock G."/>
            <person name="Gibbs R.A."/>
        </authorList>
    </citation>
    <scope>NUCLEOTIDE SEQUENCE [LARGE SCALE GENOMIC DNA]</scope>
    <source>
        <strain evidence="2">LSR1</strain>
    </source>
</reference>
<dbReference type="GO" id="GO:0140560">
    <property type="term" value="F:xylosyl alpha-1,3-xylosyltransferase activity"/>
    <property type="evidence" value="ECO:0007669"/>
    <property type="project" value="TreeGrafter"/>
</dbReference>
<dbReference type="SUPFAM" id="SSF53448">
    <property type="entry name" value="Nucleotide-diphospho-sugar transferases"/>
    <property type="match status" value="1"/>
</dbReference>
<dbReference type="Proteomes" id="UP000007819">
    <property type="component" value="Chromosome A3"/>
</dbReference>
<protein>
    <recommendedName>
        <fullName evidence="3">Xyloside xylosyltransferase 1</fullName>
    </recommendedName>
</protein>
<dbReference type="GO" id="GO:0016266">
    <property type="term" value="P:protein O-linked glycosylation via N-acetyl-galactosamine"/>
    <property type="evidence" value="ECO:0007669"/>
    <property type="project" value="TreeGrafter"/>
</dbReference>
<dbReference type="AlphaFoldDB" id="A0A8R1ZYK6"/>
<keyword evidence="2" id="KW-1185">Reference proteome</keyword>
<reference evidence="1" key="2">
    <citation type="submission" date="2022-06" db="UniProtKB">
        <authorList>
            <consortium name="EnsemblMetazoa"/>
        </authorList>
    </citation>
    <scope>IDENTIFICATION</scope>
</reference>
<dbReference type="InterPro" id="IPR042465">
    <property type="entry name" value="XXLT1"/>
</dbReference>
<evidence type="ECO:0008006" key="3">
    <source>
        <dbReference type="Google" id="ProtNLM"/>
    </source>
</evidence>
<dbReference type="OMA" id="NVWCIFT"/>
<dbReference type="Gene3D" id="3.90.550.10">
    <property type="entry name" value="Spore Coat Polysaccharide Biosynthesis Protein SpsA, Chain A"/>
    <property type="match status" value="1"/>
</dbReference>
<dbReference type="OrthoDB" id="411524at2759"/>
<dbReference type="GO" id="GO:0005789">
    <property type="term" value="C:endoplasmic reticulum membrane"/>
    <property type="evidence" value="ECO:0007669"/>
    <property type="project" value="TreeGrafter"/>
</dbReference>
<sequence length="344" mass="39932">MRIYAKFIIAITIFTILVILYSNPKTAINIKSKILSSSHVATAPPDDKTESKVSIWISVTKIDRGHLLTKFRKFFKSLISHRGKCRAIFELNVITDNASRPTVDSVIYEFSKQYKETLLTLIHYDFQDVLKLVESKIEPLKRFFQSSKGSYYSDDVFYLSPALHLVAPNSLDKAIVVDVDTAFQSTICDLHNVFDNFTNTQLFGLAPELSPVYHHILWKWRNYRGDKYKTQPHINLNGLNSGVLLSYLERIRKSAEYDRLISPEWISSVVQKYLFKGHLGDQDWYTLVSYEHPELIYRLSCGWNRQLCTWWKLHGYADTFDSFARCTEKVHLYHGNCDTPIPPE</sequence>
<dbReference type="InterPro" id="IPR029044">
    <property type="entry name" value="Nucleotide-diphossugar_trans"/>
</dbReference>
<dbReference type="PANTHER" id="PTHR46612">
    <property type="entry name" value="XYLOSIDE XYLOSYLTRANSFERASE 1"/>
    <property type="match status" value="1"/>
</dbReference>